<evidence type="ECO:0008006" key="2">
    <source>
        <dbReference type="Google" id="ProtNLM"/>
    </source>
</evidence>
<gene>
    <name evidence="1" type="ORF">SDC9_111881</name>
</gene>
<comment type="caution">
    <text evidence="1">The sequence shown here is derived from an EMBL/GenBank/DDBJ whole genome shotgun (WGS) entry which is preliminary data.</text>
</comment>
<evidence type="ECO:0000313" key="1">
    <source>
        <dbReference type="EMBL" id="MPM64989.1"/>
    </source>
</evidence>
<protein>
    <recommendedName>
        <fullName evidence="2">Helix-turn-helix type 11 domain-containing protein</fullName>
    </recommendedName>
</protein>
<sequence length="159" mass="16993">MLFALLGALARAGAAGVSREALIAEVFRTRHGNETHRARLRVELGRLRALVAPHARIEATEQGFSLMPEDGREIVMIVPLSPSEDAQLLALMADGAAWSTSALAQALGRSQRSVQRVLGQLHAGQQVTAIGSARARRWLLPSMSGFATTLLLPAAQPIQ</sequence>
<proteinExistence type="predicted"/>
<name>A0A645BHP5_9ZZZZ</name>
<accession>A0A645BHP5</accession>
<reference evidence="1" key="1">
    <citation type="submission" date="2019-08" db="EMBL/GenBank/DDBJ databases">
        <authorList>
            <person name="Kucharzyk K."/>
            <person name="Murdoch R.W."/>
            <person name="Higgins S."/>
            <person name="Loffler F."/>
        </authorList>
    </citation>
    <scope>NUCLEOTIDE SEQUENCE</scope>
</reference>
<organism evidence="1">
    <name type="scientific">bioreactor metagenome</name>
    <dbReference type="NCBI Taxonomy" id="1076179"/>
    <lineage>
        <taxon>unclassified sequences</taxon>
        <taxon>metagenomes</taxon>
        <taxon>ecological metagenomes</taxon>
    </lineage>
</organism>
<dbReference type="EMBL" id="VSSQ01020267">
    <property type="protein sequence ID" value="MPM64989.1"/>
    <property type="molecule type" value="Genomic_DNA"/>
</dbReference>
<dbReference type="SUPFAM" id="SSF46785">
    <property type="entry name" value="Winged helix' DNA-binding domain"/>
    <property type="match status" value="1"/>
</dbReference>
<dbReference type="AlphaFoldDB" id="A0A645BHP5"/>
<dbReference type="InterPro" id="IPR036390">
    <property type="entry name" value="WH_DNA-bd_sf"/>
</dbReference>